<evidence type="ECO:0000256" key="1">
    <source>
        <dbReference type="SAM" id="Coils"/>
    </source>
</evidence>
<name>A0A6P1GM92_SPHYA</name>
<dbReference type="AlphaFoldDB" id="A0A6P1GM92"/>
<dbReference type="Proteomes" id="UP000464086">
    <property type="component" value="Chromosome"/>
</dbReference>
<keyword evidence="1" id="KW-0175">Coiled coil</keyword>
<reference evidence="3 4" key="1">
    <citation type="submission" date="2019-12" db="EMBL/GenBank/DDBJ databases">
        <title>Functional and genomic insights into the Sphingobium yanoikuyae YC-JY1, a bacterium efficiently degrading bisphenol A.</title>
        <authorList>
            <person name="Jia Y."/>
            <person name="Li X."/>
            <person name="Wang J."/>
            <person name="Eltoukhy A."/>
            <person name="Lamraoui I."/>
            <person name="Yan Y."/>
        </authorList>
    </citation>
    <scope>NUCLEOTIDE SEQUENCE [LARGE SCALE GENOMIC DNA]</scope>
    <source>
        <strain evidence="3 4">YC-JY1</strain>
    </source>
</reference>
<organism evidence="3 4">
    <name type="scientific">Sphingobium yanoikuyae</name>
    <name type="common">Sphingomonas yanoikuyae</name>
    <dbReference type="NCBI Taxonomy" id="13690"/>
    <lineage>
        <taxon>Bacteria</taxon>
        <taxon>Pseudomonadati</taxon>
        <taxon>Pseudomonadota</taxon>
        <taxon>Alphaproteobacteria</taxon>
        <taxon>Sphingomonadales</taxon>
        <taxon>Sphingomonadaceae</taxon>
        <taxon>Sphingobium</taxon>
    </lineage>
</organism>
<feature type="region of interest" description="Disordered" evidence="2">
    <location>
        <begin position="377"/>
        <end position="397"/>
    </location>
</feature>
<proteinExistence type="predicted"/>
<feature type="coiled-coil region" evidence="1">
    <location>
        <begin position="169"/>
        <end position="230"/>
    </location>
</feature>
<evidence type="ECO:0000313" key="4">
    <source>
        <dbReference type="Proteomes" id="UP000464086"/>
    </source>
</evidence>
<dbReference type="EMBL" id="CP047218">
    <property type="protein sequence ID" value="QHD69736.1"/>
    <property type="molecule type" value="Genomic_DNA"/>
</dbReference>
<protein>
    <submittedName>
        <fullName evidence="3">Uncharacterized protein</fullName>
    </submittedName>
</protein>
<accession>A0A6P1GM92</accession>
<sequence length="397" mass="45015">MSYVADRRWSIEARQRRQMYLDRVRNTTEAFAAKNRERLDALRAQELDIYIAGDYAACRVLLDRVEYLLLQDPEAARDENKRLSAMMRSIGSRARENRRTARVAERDATEAALQAERDAARDRMAFERDARAEAIIREQTVREDLLAMIHQARLSLAGPVERDLCQPDLMAMRQEIERSEINLQELDQIQSDLKHRLEAVTTSARTKAEALQLAEQRDEAQHDMEAVLEDALAVFSQLHDDAALAEIRQLQPRVIGGQMDMQRLDDHLSAIRQAADDRALQEAARRHVVSGLLRELRSAGFVISEPKLEGGEAGAVVIKAQRPSGAQAAFRVKLDEMSYKFDHYQGQACLEDADKVLPKLQDIYGIELGEESISWKNPDMIGKSERRLPDSAGGRSK</sequence>
<gene>
    <name evidence="3" type="ORF">GS397_23665</name>
</gene>
<dbReference type="RefSeq" id="WP_159367811.1">
    <property type="nucleotide sequence ID" value="NZ_CP047218.1"/>
</dbReference>
<evidence type="ECO:0000256" key="2">
    <source>
        <dbReference type="SAM" id="MobiDB-lite"/>
    </source>
</evidence>
<evidence type="ECO:0000313" key="3">
    <source>
        <dbReference type="EMBL" id="QHD69736.1"/>
    </source>
</evidence>